<proteinExistence type="predicted"/>
<reference evidence="1" key="1">
    <citation type="submission" date="2022-06" db="EMBL/GenBank/DDBJ databases">
        <authorList>
            <person name="Legras J.-L."/>
            <person name="Devillers H."/>
            <person name="Grondin C."/>
        </authorList>
    </citation>
    <scope>NUCLEOTIDE SEQUENCE</scope>
    <source>
        <strain evidence="1">CLIB 1444</strain>
    </source>
</reference>
<dbReference type="EMBL" id="CALSDN010000002">
    <property type="protein sequence ID" value="CAH6719515.1"/>
    <property type="molecule type" value="Genomic_DNA"/>
</dbReference>
<comment type="caution">
    <text evidence="1">The sequence shown here is derived from an EMBL/GenBank/DDBJ whole genome shotgun (WGS) entry which is preliminary data.</text>
</comment>
<keyword evidence="2" id="KW-1185">Reference proteome</keyword>
<accession>A0ACA9Y3Y2</accession>
<name>A0ACA9Y3Y2_9ASCO</name>
<gene>
    <name evidence="1" type="ORF">CLIB1444_02S10330</name>
</gene>
<dbReference type="Proteomes" id="UP001152531">
    <property type="component" value="Unassembled WGS sequence"/>
</dbReference>
<protein>
    <submittedName>
        <fullName evidence="1">Uncharacterized protein</fullName>
    </submittedName>
</protein>
<evidence type="ECO:0000313" key="1">
    <source>
        <dbReference type="EMBL" id="CAH6719515.1"/>
    </source>
</evidence>
<evidence type="ECO:0000313" key="2">
    <source>
        <dbReference type="Proteomes" id="UP001152531"/>
    </source>
</evidence>
<organism evidence="1 2">
    <name type="scientific">[Candida] jaroonii</name>
    <dbReference type="NCBI Taxonomy" id="467808"/>
    <lineage>
        <taxon>Eukaryota</taxon>
        <taxon>Fungi</taxon>
        <taxon>Dikarya</taxon>
        <taxon>Ascomycota</taxon>
        <taxon>Saccharomycotina</taxon>
        <taxon>Pichiomycetes</taxon>
        <taxon>Debaryomycetaceae</taxon>
        <taxon>Yamadazyma</taxon>
    </lineage>
</organism>
<sequence length="479" mass="56027">MNIVHTAIETRGPWISKALGVDKSMILWKLEDSYNDNLAVENERVQILSSRPNKVTTPNTLLRALYPSKSTNINALPIQNRPYRSQVFNNYCKLGIPSIEPQHINQIMKILINPYNLKRPSRIVNYDSTVSKKTAMGYLNQQKKRSHSIDMIKRIVDDFKAHGLPISNHEQNLILYHIFYKDSPDILEVCKQSLQLMDMDYTESEFTWEFYKNLQLNDINSLNNIIDIAIMHRNRKIFDDVKQRIQSPNRDTFKGVLKGFKHFNDQIAFNVTLKTIDFPLDISVINEIISGLVRFDQIDDAWGYVRMFEAIEESDTYDNHLYLHYYDTLRKIIDLEDISIIPNEQTFKPLLNHYTESSELLRVVEVMEHFKVPLSTNTFLKLFQSNLDGNQLKLSMKKLLESFEQNYITDQDFAHGSGNGNKVKLSDSLMRSIQSHYKGEWDGLFDYITELRRSSTHDFGIINEINHAKYNFLCELYQD</sequence>